<dbReference type="InterPro" id="IPR036938">
    <property type="entry name" value="PAP2/HPO_sf"/>
</dbReference>
<sequence length="453" mass="49848">MFDVLSLAFCAPCPKLKVLRTTLVILSFVSLSHPAEASVALADSLRHMPSIAVDDSLGVTTDTCAVADTVTTVRQACEKARYKNDTRLDRVVYTCAPLILNGLIMRSESKRFRGLRNDYIPHFDRRLDNYTQYLPAAVMLGLKLGGVKGRSSWGRMLASHAMSVALMAGIVNALKYSAQVERPDGTDLRSFPSGHTATAFMTATMLNKEYGYRSPWIGIGAYSVAAATGLMRMANNKHWLSDVMTGAGVGIVATEMGYYLTDLIFKQRGLNKPTTEETFEEKYHPSFIGLNFLINEPLGKYPDGKGSHVKVSRGCTSAVEGAYFFNPYVGVGGRFSVTRTSVIVDGVKAEDNVFDTWKVGGGAYFSYPLTSRWLLGSKLLASSVFYPNIQLTDELIDSRHGMGLGTGLSLMFRARQHYSVRFLVDYNLLPYRALGKHTCFHSLELGSSFVVSF</sequence>
<evidence type="ECO:0000313" key="2">
    <source>
        <dbReference type="Proteomes" id="UP000198427"/>
    </source>
</evidence>
<dbReference type="CDD" id="cd03394">
    <property type="entry name" value="PAP2_like_5"/>
    <property type="match status" value="1"/>
</dbReference>
<name>A0A2N9QRP4_9BACT</name>
<dbReference type="KEGG" id="pje:CRM71_14060"/>
<dbReference type="AlphaFoldDB" id="A0A2N9QRP4"/>
<dbReference type="Gene3D" id="1.20.144.10">
    <property type="entry name" value="Phosphatidic acid phosphatase type 2/haloperoxidase"/>
    <property type="match status" value="1"/>
</dbReference>
<reference evidence="1 2" key="1">
    <citation type="submission" date="2017-06" db="EMBL/GenBank/DDBJ databases">
        <authorList>
            <person name="Varghese N."/>
            <person name="Submissions S."/>
        </authorList>
    </citation>
    <scope>NUCLEOTIDE SEQUENCE [LARGE SCALE GENOMIC DNA]</scope>
    <source>
        <strain evidence="1 2">DSM 26989</strain>
    </source>
</reference>
<proteinExistence type="predicted"/>
<dbReference type="OrthoDB" id="9773582at2"/>
<dbReference type="SMART" id="SM00014">
    <property type="entry name" value="acidPPc"/>
    <property type="match status" value="1"/>
</dbReference>
<protein>
    <submittedName>
        <fullName evidence="1">PAP2 superfamily protein</fullName>
    </submittedName>
</protein>
<dbReference type="GeneID" id="94030441"/>
<dbReference type="Proteomes" id="UP000198427">
    <property type="component" value="Unassembled WGS sequence"/>
</dbReference>
<comment type="caution">
    <text evidence="1">The sequence shown here is derived from an EMBL/GenBank/DDBJ whole genome shotgun (WGS) entry which is preliminary data.</text>
</comment>
<dbReference type="EMBL" id="FZNZ01000005">
    <property type="protein sequence ID" value="SNR69425.1"/>
    <property type="molecule type" value="Genomic_DNA"/>
</dbReference>
<dbReference type="SUPFAM" id="SSF48317">
    <property type="entry name" value="Acid phosphatase/Vanadium-dependent haloperoxidase"/>
    <property type="match status" value="1"/>
</dbReference>
<accession>A0A2N9QRP4</accession>
<keyword evidence="2" id="KW-1185">Reference proteome</keyword>
<organism evidence="1 2">
    <name type="scientific">Prevotella jejuni</name>
    <dbReference type="NCBI Taxonomy" id="1177574"/>
    <lineage>
        <taxon>Bacteria</taxon>
        <taxon>Pseudomonadati</taxon>
        <taxon>Bacteroidota</taxon>
        <taxon>Bacteroidia</taxon>
        <taxon>Bacteroidales</taxon>
        <taxon>Prevotellaceae</taxon>
        <taxon>Prevotella</taxon>
    </lineage>
</organism>
<dbReference type="InterPro" id="IPR000326">
    <property type="entry name" value="PAP2/HPO"/>
</dbReference>
<dbReference type="Pfam" id="PF01569">
    <property type="entry name" value="PAP2"/>
    <property type="match status" value="1"/>
</dbReference>
<gene>
    <name evidence="1" type="ORF">SAMN06265364_1057</name>
</gene>
<dbReference type="RefSeq" id="WP_089365577.1">
    <property type="nucleotide sequence ID" value="NZ_CP023864.1"/>
</dbReference>
<evidence type="ECO:0000313" key="1">
    <source>
        <dbReference type="EMBL" id="SNR69425.1"/>
    </source>
</evidence>